<keyword evidence="2" id="KW-0812">Transmembrane</keyword>
<feature type="transmembrane region" description="Helical" evidence="2">
    <location>
        <begin position="319"/>
        <end position="344"/>
    </location>
</feature>
<dbReference type="RefSeq" id="WP_145062063.1">
    <property type="nucleotide sequence ID" value="NZ_CP036263.1"/>
</dbReference>
<feature type="compositionally biased region" description="Low complexity" evidence="1">
    <location>
        <begin position="62"/>
        <end position="76"/>
    </location>
</feature>
<dbReference type="EMBL" id="CP036263">
    <property type="protein sequence ID" value="QDT00508.1"/>
    <property type="molecule type" value="Genomic_DNA"/>
</dbReference>
<keyword evidence="4" id="KW-1185">Reference proteome</keyword>
<protein>
    <submittedName>
        <fullName evidence="3">Uncharacterized protein</fullName>
    </submittedName>
</protein>
<dbReference type="Proteomes" id="UP000319852">
    <property type="component" value="Chromosome"/>
</dbReference>
<evidence type="ECO:0000313" key="4">
    <source>
        <dbReference type="Proteomes" id="UP000319852"/>
    </source>
</evidence>
<name>A0A517N0E8_9BACT</name>
<accession>A0A517N0E8</accession>
<feature type="region of interest" description="Disordered" evidence="1">
    <location>
        <begin position="52"/>
        <end position="79"/>
    </location>
</feature>
<dbReference type="NCBIfam" id="TIGR02098">
    <property type="entry name" value="MJ0042_CXXC"/>
    <property type="match status" value="1"/>
</dbReference>
<evidence type="ECO:0000256" key="1">
    <source>
        <dbReference type="SAM" id="MobiDB-lite"/>
    </source>
</evidence>
<organism evidence="3 4">
    <name type="scientific">Adhaeretor mobilis</name>
    <dbReference type="NCBI Taxonomy" id="1930276"/>
    <lineage>
        <taxon>Bacteria</taxon>
        <taxon>Pseudomonadati</taxon>
        <taxon>Planctomycetota</taxon>
        <taxon>Planctomycetia</taxon>
        <taxon>Pirellulales</taxon>
        <taxon>Lacipirellulaceae</taxon>
        <taxon>Adhaeretor</taxon>
    </lineage>
</organism>
<reference evidence="3 4" key="1">
    <citation type="submission" date="2019-02" db="EMBL/GenBank/DDBJ databases">
        <title>Deep-cultivation of Planctomycetes and their phenomic and genomic characterization uncovers novel biology.</title>
        <authorList>
            <person name="Wiegand S."/>
            <person name="Jogler M."/>
            <person name="Boedeker C."/>
            <person name="Pinto D."/>
            <person name="Vollmers J."/>
            <person name="Rivas-Marin E."/>
            <person name="Kohn T."/>
            <person name="Peeters S.H."/>
            <person name="Heuer A."/>
            <person name="Rast P."/>
            <person name="Oberbeckmann S."/>
            <person name="Bunk B."/>
            <person name="Jeske O."/>
            <person name="Meyerdierks A."/>
            <person name="Storesund J.E."/>
            <person name="Kallscheuer N."/>
            <person name="Luecker S."/>
            <person name="Lage O.M."/>
            <person name="Pohl T."/>
            <person name="Merkel B.J."/>
            <person name="Hornburger P."/>
            <person name="Mueller R.-W."/>
            <person name="Bruemmer F."/>
            <person name="Labrenz M."/>
            <person name="Spormann A.M."/>
            <person name="Op den Camp H."/>
            <person name="Overmann J."/>
            <person name="Amann R."/>
            <person name="Jetten M.S.M."/>
            <person name="Mascher T."/>
            <person name="Medema M.H."/>
            <person name="Devos D.P."/>
            <person name="Kaster A.-K."/>
            <person name="Ovreas L."/>
            <person name="Rohde M."/>
            <person name="Galperin M.Y."/>
            <person name="Jogler C."/>
        </authorList>
    </citation>
    <scope>NUCLEOTIDE SEQUENCE [LARGE SCALE GENOMIC DNA]</scope>
    <source>
        <strain evidence="3 4">HG15A2</strain>
    </source>
</reference>
<keyword evidence="2" id="KW-1133">Transmembrane helix</keyword>
<evidence type="ECO:0000256" key="2">
    <source>
        <dbReference type="SAM" id="Phobius"/>
    </source>
</evidence>
<dbReference type="AlphaFoldDB" id="A0A517N0E8"/>
<evidence type="ECO:0000313" key="3">
    <source>
        <dbReference type="EMBL" id="QDT00508.1"/>
    </source>
</evidence>
<sequence>MSIEFPCPKCQETYRVKDDLAGKFVKCAKCNHRILVPESVLVEEHDIENDIGDWLGDRDSQSAATAPASEDSSPPESGRRKCYGCGGSLAEDAVICVACGYDFRSGAKHATKLGDTMPVKTARLSIVQNTRHPLSEKEDQVLTAWAYSLCPEVEAYLNDYASNIDISGLVISIDHFCCAMSGLLSETFSREFEISISGRIAGQENKVKLKCANNISPLNKHQRRTGESRDEDMQRIRDVVKGKLDKKALTHGTISRDPFFIEVSLALLEKFDELLGRDQVPVAKFWRIARVIGVLTSIACSAAAALLPREEPWNTRFVSGLIVLAVAYLVTYAIGACFMPASFFEDFGAGRRIMRFAGTGTGEETQVKLRLTTICAIVGLGFMAYITMTTFASH</sequence>
<gene>
    <name evidence="3" type="ORF">HG15A2_38460</name>
</gene>
<proteinExistence type="predicted"/>
<feature type="transmembrane region" description="Helical" evidence="2">
    <location>
        <begin position="288"/>
        <end position="307"/>
    </location>
</feature>
<feature type="transmembrane region" description="Helical" evidence="2">
    <location>
        <begin position="371"/>
        <end position="392"/>
    </location>
</feature>
<dbReference type="OrthoDB" id="269673at2"/>
<dbReference type="KEGG" id="amob:HG15A2_38460"/>
<dbReference type="InterPro" id="IPR011723">
    <property type="entry name" value="Znf/thioredoxin_put"/>
</dbReference>
<keyword evidence="2" id="KW-0472">Membrane</keyword>